<protein>
    <submittedName>
        <fullName evidence="1">Uncharacterized protein</fullName>
    </submittedName>
</protein>
<organism evidence="1 2">
    <name type="scientific">Variovorax guangxiensis</name>
    <dbReference type="NCBI Taxonomy" id="1775474"/>
    <lineage>
        <taxon>Bacteria</taxon>
        <taxon>Pseudomonadati</taxon>
        <taxon>Pseudomonadota</taxon>
        <taxon>Betaproteobacteria</taxon>
        <taxon>Burkholderiales</taxon>
        <taxon>Comamonadaceae</taxon>
        <taxon>Variovorax</taxon>
    </lineage>
</organism>
<evidence type="ECO:0000313" key="2">
    <source>
        <dbReference type="Proteomes" id="UP000281118"/>
    </source>
</evidence>
<reference evidence="1 2" key="1">
    <citation type="submission" date="2018-12" db="EMBL/GenBank/DDBJ databases">
        <title>The genome sequences of Variovorax guangxiensis DSM 27352.</title>
        <authorList>
            <person name="Gao J."/>
            <person name="Sun J."/>
        </authorList>
    </citation>
    <scope>NUCLEOTIDE SEQUENCE [LARGE SCALE GENOMIC DNA]</scope>
    <source>
        <strain evidence="1 2">DSM 27352</strain>
    </source>
</reference>
<name>A0A433MTE8_9BURK</name>
<comment type="caution">
    <text evidence="1">The sequence shown here is derived from an EMBL/GenBank/DDBJ whole genome shotgun (WGS) entry which is preliminary data.</text>
</comment>
<dbReference type="EMBL" id="RXFT01000017">
    <property type="protein sequence ID" value="RUR71074.1"/>
    <property type="molecule type" value="Genomic_DNA"/>
</dbReference>
<dbReference type="AlphaFoldDB" id="A0A433MTE8"/>
<dbReference type="Proteomes" id="UP000281118">
    <property type="component" value="Unassembled WGS sequence"/>
</dbReference>
<sequence length="398" mass="43754">MFESIVLRNSQDTGNVTLGAIAEALLFYQNTRVVIGNGTLQSLARAGGLSDVVALIKEGRLQAVHCEETLGTLANPHGASTAYDFTAFKLIGHENDRGKTRADRLEISFRNKGLSARDAKSQAKAFVDVVPSKSLTKNDYVEGGIPDAARADAQDDEMLKGLLRAGLAAVPGGYDAGDSLQVDRVRGDLGFFVFTNIDFDDVNKRRASMTPALEPLTLAYLLNLILESRADMHLAAFYGGDFATTTAHSALIRWRQAHLLERSGLNRQAREEFSELVLKGYPSIRDVIDSGERSFSEFRKLLDKAQKFKTWLAKATPDQQLVSQYIDALKADTWADKAPAKVLRYLVSLGAGVFDPTQGVASGAADAFILDKFMKGWRPNHFVDDRLKPFLDEDHGRR</sequence>
<accession>A0A433MTE8</accession>
<proteinExistence type="predicted"/>
<evidence type="ECO:0000313" key="1">
    <source>
        <dbReference type="EMBL" id="RUR71074.1"/>
    </source>
</evidence>
<gene>
    <name evidence="1" type="ORF">EJP67_28870</name>
</gene>
<dbReference type="RefSeq" id="WP_126025157.1">
    <property type="nucleotide sequence ID" value="NZ_RXFT01000017.1"/>
</dbReference>
<dbReference type="OrthoDB" id="7059012at2"/>